<gene>
    <name evidence="2" type="ORF">ERS852510_03486</name>
</gene>
<evidence type="ECO:0000256" key="1">
    <source>
        <dbReference type="SAM" id="SignalP"/>
    </source>
</evidence>
<dbReference type="Proteomes" id="UP000095766">
    <property type="component" value="Unassembled WGS sequence"/>
</dbReference>
<dbReference type="RefSeq" id="WP_057254034.1">
    <property type="nucleotide sequence ID" value="NZ_CZAO01000019.1"/>
</dbReference>
<sequence>MRLKRLFLGVMLLVGITGAGATNAAPEDISASISLKVPGNDAKQYPLALQKMQDGMYSCRASEKLPLDIIRQVVDKDGKQRITVTLKALENVYFNYGEQIKTGYEHSDCQFYMPGFWYRRNLRSPKEAPSFHTSDSWLVREDRLSTPLTAAFNPASGTSMSVIRIDKFDKEALTTHKEGEVILSGETSIGYTGFCNVDGMTVLAYGFPYKEAPKTYIRKLTLAPAVEAFQLLRKGDSISVTWEVSERNAADFSECVQHTWEYCYDTNRPKPVDTPYTVDRMKEVMSNFFVESYVSNTPTHYYSGVELETATCANTDVAEVGFVGRTLLNAFNALEYGKQQNRQDLVDNANHIFDTYLQNGFSPAGFFNEVVHYNRGFKETRHSIRRQSEGVYAILNYLNYEKQQKRKHPEWEKRIKGMLDSFLKLQNEDGSFPRKFKDDFSVVDASGGSTPSATLPLVMASKYFKDKRYLASAKRTVDYLEKELISKADYFSSTLDANCEDKEASLYAATAAYYLALVTKGEERAHYAGLAKKAAYFALSWYYTWDVPFAEGQMLGDIGLKTRGWGNVSVENNHIDVFIFEFADVLHWLSKEYNEPRFSDFAEVISTSMRQLLPYEGHMCGIAKVGYYPEVVQHTNWDYGRNGKGYYNNIFAPGWTVASLWELFTPGRAEQFLLKK</sequence>
<dbReference type="SUPFAM" id="SSF48208">
    <property type="entry name" value="Six-hairpin glycosidases"/>
    <property type="match status" value="1"/>
</dbReference>
<feature type="signal peptide" evidence="1">
    <location>
        <begin position="1"/>
        <end position="21"/>
    </location>
</feature>
<feature type="chain" id="PRO_5008034665" evidence="1">
    <location>
        <begin position="22"/>
        <end position="676"/>
    </location>
</feature>
<dbReference type="GO" id="GO:0005975">
    <property type="term" value="P:carbohydrate metabolic process"/>
    <property type="evidence" value="ECO:0007669"/>
    <property type="project" value="InterPro"/>
</dbReference>
<protein>
    <submittedName>
        <fullName evidence="2">Uncharacterized protein</fullName>
    </submittedName>
</protein>
<keyword evidence="1" id="KW-0732">Signal</keyword>
<evidence type="ECO:0000313" key="2">
    <source>
        <dbReference type="EMBL" id="CUQ19622.1"/>
    </source>
</evidence>
<dbReference type="EMBL" id="CZAO01000019">
    <property type="protein sequence ID" value="CUQ19622.1"/>
    <property type="molecule type" value="Genomic_DNA"/>
</dbReference>
<organism evidence="2 3">
    <name type="scientific">Bacteroides uniformis</name>
    <dbReference type="NCBI Taxonomy" id="820"/>
    <lineage>
        <taxon>Bacteria</taxon>
        <taxon>Pseudomonadati</taxon>
        <taxon>Bacteroidota</taxon>
        <taxon>Bacteroidia</taxon>
        <taxon>Bacteroidales</taxon>
        <taxon>Bacteroidaceae</taxon>
        <taxon>Bacteroides</taxon>
    </lineage>
</organism>
<reference evidence="2 3" key="1">
    <citation type="submission" date="2015-09" db="EMBL/GenBank/DDBJ databases">
        <authorList>
            <consortium name="Pathogen Informatics"/>
        </authorList>
    </citation>
    <scope>NUCLEOTIDE SEQUENCE [LARGE SCALE GENOMIC DNA]</scope>
    <source>
        <strain evidence="2 3">2789STDY5834898</strain>
    </source>
</reference>
<name>A0A174UBG1_BACUN</name>
<evidence type="ECO:0000313" key="3">
    <source>
        <dbReference type="Proteomes" id="UP000095766"/>
    </source>
</evidence>
<proteinExistence type="predicted"/>
<accession>A0A174UBG1</accession>
<dbReference type="InterPro" id="IPR008928">
    <property type="entry name" value="6-hairpin_glycosidase_sf"/>
</dbReference>
<dbReference type="AlphaFoldDB" id="A0A174UBG1"/>